<feature type="transmembrane region" description="Helical" evidence="3">
    <location>
        <begin position="538"/>
        <end position="562"/>
    </location>
</feature>
<keyword evidence="6" id="KW-1185">Reference proteome</keyword>
<sequence length="964" mass="101218">MADKEARLRLLLTAQNDAGSAFESVTASIKALTEPIENATKAATSLMDEFRSMNEVFNNASTSLEGTGRSISSVTQSSEALSKSILDDSKVLSEMTQTLSSIDTTLNTTAQSIRNIEEASQAFNKAKTNVNGLEESVSKAGLLIGLQQLGQSMESIGSKGDHLFKDAITSAAEFEASMSRIHAVLMNREPTADMKEMQETALKLGSNSKFSANEIATGMYDLARQGLSSTQILGDGMNGAIEVVNNLAQSVDGDMGDTAKVITDVMHEFGLSGDQLAKVGDIISGTMHTSSITMNDFYYSMRQVGPVASNMHQSIEDTSTAIALLAQHGISGSSAGTALKNTLLGLEPRTKKAAELMHDLGISAKDGAADSFYKLNGDLKPLPDIIGVLNQKFGGLNDKQKEAALAATFTKYGLAGLNTIVMEGKDKFEELKKTLSEEKAADIAKEKLNNLQGDMLRLNAATETMKKSFGDTLAPSLRTVAQEAQNLVTWFTNLDPSTKQIIMLVGGLASVMVTVGGAILSAVSAIGFLQMGLKGAELTLGGILTPIGLVTAAVIALGVGAYEVYTHWDEIKNILQVVWDKMLSFKNSALDVLTDSVNDHKTALIATASFLGVLFIPAIIKSGVEAVIAGGKLAAEFTVNVVKAGAEAVIAGAKLAASFTAEVIKMGVEVVVAAAKITGEMVVALLSYAMQGWVAAASTAGQTAAFIANTTALIAQKVALAASEIATGALTAAQWLLNVALDANPIGIVILAIAALGTAIYEVITHWQDIVTWVEKAWDELTKFKDKALEFGSDFVQSVANGITGAIHYVIDAATSVVNSIKSIFSSAPTAPSISPPISSNSGSDNNNSSGSDYSTGDGYSGFSDSVPAFGDGGVVTKPTLAMVGERGEREFIVPESKIKNQNDGYTLGIDSFLNGGAFRRQGTNGTVTIQNLTVHITGANKDGKQLSTDLVQGIRQQMSFVLQ</sequence>
<keyword evidence="3" id="KW-1133">Transmembrane helix</keyword>
<protein>
    <submittedName>
        <fullName evidence="5">Phage tail tape measure protein</fullName>
    </submittedName>
</protein>
<dbReference type="EMBL" id="JAQAGZ010000004">
    <property type="protein sequence ID" value="MCZ8512401.1"/>
    <property type="molecule type" value="Genomic_DNA"/>
</dbReference>
<dbReference type="PANTHER" id="PTHR37813:SF1">
    <property type="entry name" value="FELS-2 PROPHAGE PROTEIN"/>
    <property type="match status" value="1"/>
</dbReference>
<feature type="domain" description="Phage tail tape measure protein" evidence="4">
    <location>
        <begin position="198"/>
        <end position="409"/>
    </location>
</feature>
<reference evidence="5 6" key="1">
    <citation type="submission" date="2022-12" db="EMBL/GenBank/DDBJ databases">
        <title>Draft genome sequence of Paenibacillus sp. dW9.</title>
        <authorList>
            <person name="Choi E.-W."/>
            <person name="Kim D.-U."/>
        </authorList>
    </citation>
    <scope>NUCLEOTIDE SEQUENCE [LARGE SCALE GENOMIC DNA]</scope>
    <source>
        <strain evidence="6">dW9</strain>
    </source>
</reference>
<dbReference type="InterPro" id="IPR010090">
    <property type="entry name" value="Phage_tape_meas"/>
</dbReference>
<feature type="transmembrane region" description="Helical" evidence="3">
    <location>
        <begin position="743"/>
        <end position="764"/>
    </location>
</feature>
<keyword evidence="3" id="KW-0472">Membrane</keyword>
<evidence type="ECO:0000313" key="6">
    <source>
        <dbReference type="Proteomes" id="UP001527882"/>
    </source>
</evidence>
<feature type="transmembrane region" description="Helical" evidence="3">
    <location>
        <begin position="602"/>
        <end position="620"/>
    </location>
</feature>
<feature type="region of interest" description="Disordered" evidence="2">
    <location>
        <begin position="829"/>
        <end position="857"/>
    </location>
</feature>
<evidence type="ECO:0000259" key="4">
    <source>
        <dbReference type="Pfam" id="PF10145"/>
    </source>
</evidence>
<evidence type="ECO:0000256" key="2">
    <source>
        <dbReference type="SAM" id="MobiDB-lite"/>
    </source>
</evidence>
<dbReference type="Proteomes" id="UP001527882">
    <property type="component" value="Unassembled WGS sequence"/>
</dbReference>
<accession>A0ABT4Q6E4</accession>
<dbReference type="NCBIfam" id="TIGR01760">
    <property type="entry name" value="tape_meas_TP901"/>
    <property type="match status" value="1"/>
</dbReference>
<comment type="caution">
    <text evidence="5">The sequence shown here is derived from an EMBL/GenBank/DDBJ whole genome shotgun (WGS) entry which is preliminary data.</text>
</comment>
<dbReference type="SUPFAM" id="SSF58104">
    <property type="entry name" value="Methyl-accepting chemotaxis protein (MCP) signaling domain"/>
    <property type="match status" value="1"/>
</dbReference>
<name>A0ABT4Q6E4_9BACL</name>
<evidence type="ECO:0000256" key="3">
    <source>
        <dbReference type="SAM" id="Phobius"/>
    </source>
</evidence>
<dbReference type="RefSeq" id="WP_269880824.1">
    <property type="nucleotide sequence ID" value="NZ_JAQAGZ010000004.1"/>
</dbReference>
<dbReference type="PANTHER" id="PTHR37813">
    <property type="entry name" value="FELS-2 PROPHAGE PROTEIN"/>
    <property type="match status" value="1"/>
</dbReference>
<feature type="transmembrane region" description="Helical" evidence="3">
    <location>
        <begin position="501"/>
        <end position="526"/>
    </location>
</feature>
<gene>
    <name evidence="5" type="ORF">O9H85_08135</name>
</gene>
<dbReference type="Pfam" id="PF10145">
    <property type="entry name" value="PhageMin_Tail"/>
    <property type="match status" value="1"/>
</dbReference>
<proteinExistence type="predicted"/>
<evidence type="ECO:0000256" key="1">
    <source>
        <dbReference type="ARBA" id="ARBA00022612"/>
    </source>
</evidence>
<evidence type="ECO:0000313" key="5">
    <source>
        <dbReference type="EMBL" id="MCZ8512401.1"/>
    </source>
</evidence>
<organism evidence="5 6">
    <name type="scientific">Paenibacillus gyeongsangnamensis</name>
    <dbReference type="NCBI Taxonomy" id="3388067"/>
    <lineage>
        <taxon>Bacteria</taxon>
        <taxon>Bacillati</taxon>
        <taxon>Bacillota</taxon>
        <taxon>Bacilli</taxon>
        <taxon>Bacillales</taxon>
        <taxon>Paenibacillaceae</taxon>
        <taxon>Paenibacillus</taxon>
    </lineage>
</organism>
<keyword evidence="1" id="KW-1188">Viral release from host cell</keyword>
<keyword evidence="3" id="KW-0812">Transmembrane</keyword>